<keyword evidence="2" id="KW-0732">Signal</keyword>
<sequence>MRTSGIILTAAAAVASAHYSEQDTIVYSEPTNTLSTEAYQPSYTSTHAESFTTIYTHPIRPTGPSNSTKAGHEDTTQWTTSTVYSTNTYTITKCPPTVTDCPLGHVTTETIPVYTTVCPVTEEHPSKPEETAKEPGKPGHQGEPEHPNPTEPGKPHEPLPTNPADCITKTQTYVYPHPTQPGESVTRTITYTVPKEPSHNATAINPPHHSTIEPPRPTGGAPGVYPNGTHHGYPGAQGGNKGPHGGKGLNGEKDGSEEKEYDDGTSGSHGSTGGDVPEGSASQLASSPTSAPDTVPASGAGMNTVTGLLAFVGFAAAYLL</sequence>
<reference evidence="3" key="1">
    <citation type="journal article" date="2020" name="BMC Genomics">
        <title>Correction to: Identification and distribution of gene clusters required for synthesis of sphingolipid metabolism inhibitors in diverse species of the filamentous fungus Fusarium.</title>
        <authorList>
            <person name="Kim H.S."/>
            <person name="Lohmar J.M."/>
            <person name="Busman M."/>
            <person name="Brown D.W."/>
            <person name="Naumann T.A."/>
            <person name="Divon H.H."/>
            <person name="Lysoe E."/>
            <person name="Uhlig S."/>
            <person name="Proctor R.H."/>
        </authorList>
    </citation>
    <scope>NUCLEOTIDE SEQUENCE</scope>
    <source>
        <strain evidence="3">NRRL 22465</strain>
    </source>
</reference>
<dbReference type="EMBL" id="JABEYC010001190">
    <property type="protein sequence ID" value="KAF4967972.1"/>
    <property type="molecule type" value="Genomic_DNA"/>
</dbReference>
<dbReference type="OrthoDB" id="5426294at2759"/>
<comment type="caution">
    <text evidence="3">The sequence shown here is derived from an EMBL/GenBank/DDBJ whole genome shotgun (WGS) entry which is preliminary data.</text>
</comment>
<feature type="compositionally biased region" description="Gly residues" evidence="1">
    <location>
        <begin position="235"/>
        <end position="249"/>
    </location>
</feature>
<name>A0A8H4U1M1_9HYPO</name>
<evidence type="ECO:0000313" key="3">
    <source>
        <dbReference type="EMBL" id="KAF4967972.1"/>
    </source>
</evidence>
<gene>
    <name evidence="3" type="ORF">FZEAL_10453</name>
</gene>
<feature type="region of interest" description="Disordered" evidence="1">
    <location>
        <begin position="121"/>
        <end position="166"/>
    </location>
</feature>
<evidence type="ECO:0000313" key="4">
    <source>
        <dbReference type="Proteomes" id="UP000635477"/>
    </source>
</evidence>
<feature type="region of interest" description="Disordered" evidence="1">
    <location>
        <begin position="196"/>
        <end position="295"/>
    </location>
</feature>
<evidence type="ECO:0000256" key="1">
    <source>
        <dbReference type="SAM" id="MobiDB-lite"/>
    </source>
</evidence>
<proteinExistence type="predicted"/>
<keyword evidence="4" id="KW-1185">Reference proteome</keyword>
<feature type="chain" id="PRO_5034228979" evidence="2">
    <location>
        <begin position="18"/>
        <end position="320"/>
    </location>
</feature>
<feature type="signal peptide" evidence="2">
    <location>
        <begin position="1"/>
        <end position="17"/>
    </location>
</feature>
<accession>A0A8H4U1M1</accession>
<dbReference type="Proteomes" id="UP000635477">
    <property type="component" value="Unassembled WGS sequence"/>
</dbReference>
<feature type="compositionally biased region" description="Polar residues" evidence="1">
    <location>
        <begin position="280"/>
        <end position="292"/>
    </location>
</feature>
<reference evidence="3" key="2">
    <citation type="submission" date="2020-05" db="EMBL/GenBank/DDBJ databases">
        <authorList>
            <person name="Kim H.-S."/>
            <person name="Proctor R.H."/>
            <person name="Brown D.W."/>
        </authorList>
    </citation>
    <scope>NUCLEOTIDE SEQUENCE</scope>
    <source>
        <strain evidence="3">NRRL 22465</strain>
    </source>
</reference>
<evidence type="ECO:0000256" key="2">
    <source>
        <dbReference type="SAM" id="SignalP"/>
    </source>
</evidence>
<organism evidence="3 4">
    <name type="scientific">Fusarium zealandicum</name>
    <dbReference type="NCBI Taxonomy" id="1053134"/>
    <lineage>
        <taxon>Eukaryota</taxon>
        <taxon>Fungi</taxon>
        <taxon>Dikarya</taxon>
        <taxon>Ascomycota</taxon>
        <taxon>Pezizomycotina</taxon>
        <taxon>Sordariomycetes</taxon>
        <taxon>Hypocreomycetidae</taxon>
        <taxon>Hypocreales</taxon>
        <taxon>Nectriaceae</taxon>
        <taxon>Fusarium</taxon>
        <taxon>Fusarium staphyleae species complex</taxon>
    </lineage>
</organism>
<protein>
    <submittedName>
        <fullName evidence="3">Uncharacterized protein</fullName>
    </submittedName>
</protein>
<dbReference type="AlphaFoldDB" id="A0A8H4U1M1"/>
<feature type="compositionally biased region" description="Basic and acidic residues" evidence="1">
    <location>
        <begin position="121"/>
        <end position="157"/>
    </location>
</feature>